<accession>A0ABU4WF39</accession>
<keyword evidence="3" id="KW-0813">Transport</keyword>
<dbReference type="PANTHER" id="PTHR32063:SF11">
    <property type="entry name" value="CATION OR DRUG EFFLUX SYSTEM PROTEIN"/>
    <property type="match status" value="1"/>
</dbReference>
<dbReference type="InterPro" id="IPR004764">
    <property type="entry name" value="MdtF-like"/>
</dbReference>
<dbReference type="Gene3D" id="3.30.70.1430">
    <property type="entry name" value="Multidrug efflux transporter AcrB pore domain"/>
    <property type="match status" value="2"/>
</dbReference>
<dbReference type="NCBIfam" id="TIGR00915">
    <property type="entry name" value="2A0602"/>
    <property type="match status" value="1"/>
</dbReference>
<feature type="transmembrane region" description="Helical" evidence="9">
    <location>
        <begin position="983"/>
        <end position="1003"/>
    </location>
</feature>
<evidence type="ECO:0000256" key="8">
    <source>
        <dbReference type="ARBA" id="ARBA00023136"/>
    </source>
</evidence>
<reference evidence="10 11" key="1">
    <citation type="submission" date="2022-03" db="EMBL/GenBank/DDBJ databases">
        <title>Novel taxa within the pig intestine.</title>
        <authorList>
            <person name="Wylensek D."/>
            <person name="Bishof K."/>
            <person name="Afrizal A."/>
            <person name="Clavel T."/>
        </authorList>
    </citation>
    <scope>NUCLEOTIDE SEQUENCE [LARGE SCALE GENOMIC DNA]</scope>
    <source>
        <strain evidence="10 11">CLA-KB-P66</strain>
    </source>
</reference>
<feature type="transmembrane region" description="Helical" evidence="9">
    <location>
        <begin position="440"/>
        <end position="460"/>
    </location>
</feature>
<feature type="transmembrane region" description="Helical" evidence="9">
    <location>
        <begin position="369"/>
        <end position="390"/>
    </location>
</feature>
<evidence type="ECO:0000256" key="4">
    <source>
        <dbReference type="ARBA" id="ARBA00022475"/>
    </source>
</evidence>
<feature type="transmembrane region" description="Helical" evidence="9">
    <location>
        <begin position="343"/>
        <end position="362"/>
    </location>
</feature>
<feature type="transmembrane region" description="Helical" evidence="9">
    <location>
        <begin position="883"/>
        <end position="901"/>
    </location>
</feature>
<evidence type="ECO:0000256" key="2">
    <source>
        <dbReference type="ARBA" id="ARBA00010942"/>
    </source>
</evidence>
<organism evidence="10 11">
    <name type="scientific">Intestinicryptomonas porci</name>
    <dbReference type="NCBI Taxonomy" id="2926320"/>
    <lineage>
        <taxon>Bacteria</taxon>
        <taxon>Pseudomonadati</taxon>
        <taxon>Verrucomicrobiota</taxon>
        <taxon>Opitutia</taxon>
        <taxon>Opitutales</taxon>
        <taxon>Intestinicryptomonaceae</taxon>
        <taxon>Intestinicryptomonas</taxon>
    </lineage>
</organism>
<name>A0ABU4WF39_9BACT</name>
<keyword evidence="8 9" id="KW-0472">Membrane</keyword>
<protein>
    <submittedName>
        <fullName evidence="10">Efflux RND transporter permease subunit</fullName>
    </submittedName>
</protein>
<dbReference type="RefSeq" id="WP_370396621.1">
    <property type="nucleotide sequence ID" value="NZ_JALBUT010000003.1"/>
</dbReference>
<feature type="transmembrane region" description="Helical" evidence="9">
    <location>
        <begin position="396"/>
        <end position="419"/>
    </location>
</feature>
<keyword evidence="11" id="KW-1185">Reference proteome</keyword>
<evidence type="ECO:0000256" key="6">
    <source>
        <dbReference type="ARBA" id="ARBA00022692"/>
    </source>
</evidence>
<dbReference type="Gene3D" id="3.30.70.1320">
    <property type="entry name" value="Multidrug efflux transporter AcrB pore domain like"/>
    <property type="match status" value="1"/>
</dbReference>
<comment type="similarity">
    <text evidence="2">Belongs to the resistance-nodulation-cell division (RND) (TC 2.A.6) family.</text>
</comment>
<comment type="caution">
    <text evidence="10">The sequence shown here is derived from an EMBL/GenBank/DDBJ whole genome shotgun (WGS) entry which is preliminary data.</text>
</comment>
<dbReference type="PRINTS" id="PR00702">
    <property type="entry name" value="ACRIFLAVINRP"/>
</dbReference>
<evidence type="ECO:0000256" key="3">
    <source>
        <dbReference type="ARBA" id="ARBA00022448"/>
    </source>
</evidence>
<evidence type="ECO:0000256" key="1">
    <source>
        <dbReference type="ARBA" id="ARBA00004429"/>
    </source>
</evidence>
<feature type="transmembrane region" description="Helical" evidence="9">
    <location>
        <begin position="908"/>
        <end position="928"/>
    </location>
</feature>
<proteinExistence type="inferred from homology"/>
<dbReference type="InterPro" id="IPR001036">
    <property type="entry name" value="Acrflvin-R"/>
</dbReference>
<feature type="transmembrane region" description="Helical" evidence="9">
    <location>
        <begin position="472"/>
        <end position="499"/>
    </location>
</feature>
<dbReference type="InterPro" id="IPR027463">
    <property type="entry name" value="AcrB_DN_DC_subdom"/>
</dbReference>
<evidence type="ECO:0000256" key="9">
    <source>
        <dbReference type="SAM" id="Phobius"/>
    </source>
</evidence>
<dbReference type="SUPFAM" id="SSF82866">
    <property type="entry name" value="Multidrug efflux transporter AcrB transmembrane domain"/>
    <property type="match status" value="2"/>
</dbReference>
<feature type="transmembrane region" description="Helical" evidence="9">
    <location>
        <begin position="542"/>
        <end position="561"/>
    </location>
</feature>
<dbReference type="NCBIfam" id="NF000282">
    <property type="entry name" value="RND_permease_1"/>
    <property type="match status" value="1"/>
</dbReference>
<feature type="transmembrane region" description="Helical" evidence="9">
    <location>
        <begin position="934"/>
        <end position="955"/>
    </location>
</feature>
<sequence length="1044" mass="115386">MKFSHFFIERPIFASVISILIVIVGAISFFRLPITQYPNIVPPSIAISTKYAGATPEVIMDTVVAPIEQEVNGVEHMLYISSQCGADGTVTIDVTFEVGTSIDIALVQVQSRVSKAESRLPKEVRDLGVTVRKRSPDMLVFINLISPKGTRDKLYLTNYAITQIQDRLSRVYGVSEFSVFGAKEYCMRIWMNPERLEALDLSAEQVVNAIQEQNKQIAPGKLNAPPLATGAPFELMINAQGRLQTESEFENIIVKSMPNGRIVRLKDVARIQLDSYLYGNETYINSKSTVSMGAYQLPGSNAVETAKALRREMEEIKKEFPADVDYLIGQDTTEYISESISKVYSTIFEAVLLVVFVVMAFLQNWRAAVIPLFAIPVSLIGTFFMMYAFGFSINNLTLFGLVLAIGIVVDDAIVVVENVERNMKLGLKVKDATKQAMTQVQGALIAIVLVLSSVFLPTAFLEGISGQFYRQFAMTIASSTIISGIVSLTLTPALCAAMLTESDAKPDFFTKIWNATLGRFFALFNRGFDFFARKYGAFVARIVRFGFIAILLYALLLYGTFELFSITPKGFIPKQDQGVLSAAIQLPDGASFERTEEVAKKAGEIVMGIDGVKYTLAVAGRHGSNNTMVSNAAKLIINLGDRAMRDKKGLSADKILHTARVLLDEQIMEADTKMMTPPPVRGIGSGSDFKFQVQDRVGFGIAELEKYTKIFVEKINETPMVSQAFTSYTISNPQLFVDIDRTRAQKLNVPISSIFSTMQYNLGSIYVNDFNLLGRVYRVVAQADAYSRKDISDIYRLKVPNEQGENVPLGSLVKVKRIIGPDRVMRYNLYTSAEIQGNLNAGYSTGQVIEYVEALAKEVLPEGMGIEWTDIAYQEKRAGNTSMYIFALCVVFVFLLLAALYESWTLPLSVILIVPLVLLFAIMGVYLRGMNNNLMTQIGFIVLIGLACKNAILIVEFAHQREMKGEEIASAVSNASKNRLRPIIMTSLAFILGVVPLAFGHGAGFELRQALGTSVFFGMIGVTVFGCVFTPIFYYAIRSIARKA</sequence>
<keyword evidence="6 9" id="KW-0812">Transmembrane</keyword>
<dbReference type="SUPFAM" id="SSF82693">
    <property type="entry name" value="Multidrug efflux transporter AcrB pore domain, PN1, PN2, PC1 and PC2 subdomains"/>
    <property type="match status" value="4"/>
</dbReference>
<evidence type="ECO:0000256" key="5">
    <source>
        <dbReference type="ARBA" id="ARBA00022519"/>
    </source>
</evidence>
<dbReference type="SUPFAM" id="SSF82714">
    <property type="entry name" value="Multidrug efflux transporter AcrB TolC docking domain, DN and DC subdomains"/>
    <property type="match status" value="2"/>
</dbReference>
<evidence type="ECO:0000313" key="11">
    <source>
        <dbReference type="Proteomes" id="UP001275932"/>
    </source>
</evidence>
<feature type="transmembrane region" description="Helical" evidence="9">
    <location>
        <begin position="1015"/>
        <end position="1037"/>
    </location>
</feature>
<dbReference type="EMBL" id="JALBUT010000003">
    <property type="protein sequence ID" value="MDX8415173.1"/>
    <property type="molecule type" value="Genomic_DNA"/>
</dbReference>
<keyword evidence="7 9" id="KW-1133">Transmembrane helix</keyword>
<keyword evidence="4" id="KW-1003">Cell membrane</keyword>
<dbReference type="Pfam" id="PF00873">
    <property type="entry name" value="ACR_tran"/>
    <property type="match status" value="1"/>
</dbReference>
<dbReference type="Proteomes" id="UP001275932">
    <property type="component" value="Unassembled WGS sequence"/>
</dbReference>
<feature type="transmembrane region" description="Helical" evidence="9">
    <location>
        <begin position="12"/>
        <end position="34"/>
    </location>
</feature>
<dbReference type="Gene3D" id="3.30.70.1440">
    <property type="entry name" value="Multidrug efflux transporter AcrB pore domain"/>
    <property type="match status" value="1"/>
</dbReference>
<gene>
    <name evidence="10" type="ORF">MOX91_03140</name>
</gene>
<comment type="subcellular location">
    <subcellularLocation>
        <location evidence="1">Cell inner membrane</location>
        <topology evidence="1">Multi-pass membrane protein</topology>
    </subcellularLocation>
</comment>
<evidence type="ECO:0000256" key="7">
    <source>
        <dbReference type="ARBA" id="ARBA00022989"/>
    </source>
</evidence>
<evidence type="ECO:0000313" key="10">
    <source>
        <dbReference type="EMBL" id="MDX8415173.1"/>
    </source>
</evidence>
<keyword evidence="5" id="KW-0997">Cell inner membrane</keyword>
<dbReference type="Gene3D" id="3.30.2090.10">
    <property type="entry name" value="Multidrug efflux transporter AcrB TolC docking domain, DN and DC subdomains"/>
    <property type="match status" value="2"/>
</dbReference>
<dbReference type="Gene3D" id="1.20.1640.10">
    <property type="entry name" value="Multidrug efflux transporter AcrB transmembrane domain"/>
    <property type="match status" value="2"/>
</dbReference>
<dbReference type="PANTHER" id="PTHR32063">
    <property type="match status" value="1"/>
</dbReference>